<feature type="transmembrane region" description="Helical" evidence="7">
    <location>
        <begin position="181"/>
        <end position="197"/>
    </location>
</feature>
<evidence type="ECO:0000256" key="2">
    <source>
        <dbReference type="ARBA" id="ARBA00022448"/>
    </source>
</evidence>
<dbReference type="Proteomes" id="UP001589647">
    <property type="component" value="Unassembled WGS sequence"/>
</dbReference>
<dbReference type="InterPro" id="IPR011701">
    <property type="entry name" value="MFS"/>
</dbReference>
<dbReference type="InterPro" id="IPR020846">
    <property type="entry name" value="MFS_dom"/>
</dbReference>
<evidence type="ECO:0000256" key="7">
    <source>
        <dbReference type="SAM" id="Phobius"/>
    </source>
</evidence>
<feature type="transmembrane region" description="Helical" evidence="7">
    <location>
        <begin position="112"/>
        <end position="132"/>
    </location>
</feature>
<evidence type="ECO:0000313" key="10">
    <source>
        <dbReference type="Proteomes" id="UP001589647"/>
    </source>
</evidence>
<feature type="transmembrane region" description="Helical" evidence="7">
    <location>
        <begin position="300"/>
        <end position="319"/>
    </location>
</feature>
<dbReference type="SUPFAM" id="SSF103473">
    <property type="entry name" value="MFS general substrate transporter"/>
    <property type="match status" value="1"/>
</dbReference>
<feature type="transmembrane region" description="Helical" evidence="7">
    <location>
        <begin position="392"/>
        <end position="410"/>
    </location>
</feature>
<feature type="transmembrane region" description="Helical" evidence="7">
    <location>
        <begin position="325"/>
        <end position="348"/>
    </location>
</feature>
<accession>A0ABV5IML1</accession>
<dbReference type="PANTHER" id="PTHR23517:SF3">
    <property type="entry name" value="INTEGRAL MEMBRANE TRANSPORT PROTEIN"/>
    <property type="match status" value="1"/>
</dbReference>
<dbReference type="InterPro" id="IPR036259">
    <property type="entry name" value="MFS_trans_sf"/>
</dbReference>
<dbReference type="EMBL" id="JBHMEI010000030">
    <property type="protein sequence ID" value="MFB9205787.1"/>
    <property type="molecule type" value="Genomic_DNA"/>
</dbReference>
<keyword evidence="2" id="KW-0813">Transport</keyword>
<comment type="caution">
    <text evidence="9">The sequence shown here is derived from an EMBL/GenBank/DDBJ whole genome shotgun (WGS) entry which is preliminary data.</text>
</comment>
<keyword evidence="4 7" id="KW-0812">Transmembrane</keyword>
<evidence type="ECO:0000313" key="9">
    <source>
        <dbReference type="EMBL" id="MFB9205787.1"/>
    </source>
</evidence>
<feature type="transmembrane region" description="Helical" evidence="7">
    <location>
        <begin position="58"/>
        <end position="77"/>
    </location>
</feature>
<dbReference type="PANTHER" id="PTHR23517">
    <property type="entry name" value="RESISTANCE PROTEIN MDTM, PUTATIVE-RELATED-RELATED"/>
    <property type="match status" value="1"/>
</dbReference>
<keyword evidence="3" id="KW-1003">Cell membrane</keyword>
<reference evidence="9 10" key="1">
    <citation type="submission" date="2024-09" db="EMBL/GenBank/DDBJ databases">
        <authorList>
            <person name="Sun Q."/>
            <person name="Mori K."/>
        </authorList>
    </citation>
    <scope>NUCLEOTIDE SEQUENCE [LARGE SCALE GENOMIC DNA]</scope>
    <source>
        <strain evidence="9 10">CCM 3426</strain>
    </source>
</reference>
<dbReference type="RefSeq" id="WP_189649443.1">
    <property type="nucleotide sequence ID" value="NZ_BMRC01000010.1"/>
</dbReference>
<gene>
    <name evidence="9" type="ORF">ACFFV7_31645</name>
</gene>
<feature type="domain" description="Major facilitator superfamily (MFS) profile" evidence="8">
    <location>
        <begin position="234"/>
        <end position="411"/>
    </location>
</feature>
<keyword evidence="6 7" id="KW-0472">Membrane</keyword>
<evidence type="ECO:0000256" key="5">
    <source>
        <dbReference type="ARBA" id="ARBA00022989"/>
    </source>
</evidence>
<protein>
    <submittedName>
        <fullName evidence="9">MFS transporter</fullName>
    </submittedName>
</protein>
<evidence type="ECO:0000256" key="6">
    <source>
        <dbReference type="ARBA" id="ARBA00023136"/>
    </source>
</evidence>
<sequence>MKTTPASAPPVRLGLRENRLQFSLLVVVNVAVGGLVGLERTTVPLIGTETFGLTSDLAVFSFIVAFGLTKALTNLAAGALTARFRRRQLLVAGWLIGVPVPFALAWAPSWGWIVAANVLLGLNQGLTWSMTVNMKIDLVGPARRGLATGLNEAAGYTAVGATALLTGYLATGYGLRPVPELVGVVFVAAGLALALVVRDTAAHVALELERHPPPAGERVGLAAAFARTSWRDRSLRGVSQAGLVNNLNDGLTWGVFPLLFTDHGLGLAAVGLIKGLYPLLWGIGQIPAGHLADRLGRKPLIVTGMLVQAAGLVLALVLLDNPLLAGILSAVALGLGTAMVYPALIAAVSDHAHPAWRANALGAYRFWRDIGYAAGALVAGVLADALGLDATVVAAAVLTAASGLLAARWIA</sequence>
<comment type="subcellular location">
    <subcellularLocation>
        <location evidence="1">Cell membrane</location>
        <topology evidence="1">Multi-pass membrane protein</topology>
    </subcellularLocation>
</comment>
<feature type="transmembrane region" description="Helical" evidence="7">
    <location>
        <begin position="89"/>
        <end position="106"/>
    </location>
</feature>
<evidence type="ECO:0000256" key="1">
    <source>
        <dbReference type="ARBA" id="ARBA00004651"/>
    </source>
</evidence>
<dbReference type="InterPro" id="IPR050171">
    <property type="entry name" value="MFS_Transporters"/>
</dbReference>
<keyword evidence="5 7" id="KW-1133">Transmembrane helix</keyword>
<keyword evidence="10" id="KW-1185">Reference proteome</keyword>
<organism evidence="9 10">
    <name type="scientific">Nonomuraea spiralis</name>
    <dbReference type="NCBI Taxonomy" id="46182"/>
    <lineage>
        <taxon>Bacteria</taxon>
        <taxon>Bacillati</taxon>
        <taxon>Actinomycetota</taxon>
        <taxon>Actinomycetes</taxon>
        <taxon>Streptosporangiales</taxon>
        <taxon>Streptosporangiaceae</taxon>
        <taxon>Nonomuraea</taxon>
    </lineage>
</organism>
<feature type="transmembrane region" description="Helical" evidence="7">
    <location>
        <begin position="153"/>
        <end position="175"/>
    </location>
</feature>
<evidence type="ECO:0000256" key="3">
    <source>
        <dbReference type="ARBA" id="ARBA00022475"/>
    </source>
</evidence>
<evidence type="ECO:0000259" key="8">
    <source>
        <dbReference type="PROSITE" id="PS50850"/>
    </source>
</evidence>
<dbReference type="Pfam" id="PF07690">
    <property type="entry name" value="MFS_1"/>
    <property type="match status" value="2"/>
</dbReference>
<dbReference type="Gene3D" id="1.20.1250.20">
    <property type="entry name" value="MFS general substrate transporter like domains"/>
    <property type="match status" value="2"/>
</dbReference>
<proteinExistence type="predicted"/>
<dbReference type="PROSITE" id="PS50850">
    <property type="entry name" value="MFS"/>
    <property type="match status" value="1"/>
</dbReference>
<feature type="transmembrane region" description="Helical" evidence="7">
    <location>
        <begin position="20"/>
        <end position="38"/>
    </location>
</feature>
<name>A0ABV5IML1_9ACTN</name>
<evidence type="ECO:0000256" key="4">
    <source>
        <dbReference type="ARBA" id="ARBA00022692"/>
    </source>
</evidence>